<evidence type="ECO:0000313" key="3">
    <source>
        <dbReference type="Proteomes" id="UP000077266"/>
    </source>
</evidence>
<feature type="compositionally biased region" description="Basic and acidic residues" evidence="1">
    <location>
        <begin position="237"/>
        <end position="247"/>
    </location>
</feature>
<dbReference type="InParanoid" id="A0A165JQ90"/>
<dbReference type="EMBL" id="KV425961">
    <property type="protein sequence ID" value="KZV95180.1"/>
    <property type="molecule type" value="Genomic_DNA"/>
</dbReference>
<feature type="compositionally biased region" description="Pro residues" evidence="1">
    <location>
        <begin position="74"/>
        <end position="84"/>
    </location>
</feature>
<dbReference type="InterPro" id="IPR003903">
    <property type="entry name" value="UIM_dom"/>
</dbReference>
<feature type="compositionally biased region" description="Pro residues" evidence="1">
    <location>
        <begin position="569"/>
        <end position="578"/>
    </location>
</feature>
<dbReference type="PROSITE" id="PS50330">
    <property type="entry name" value="UIM"/>
    <property type="match status" value="1"/>
</dbReference>
<name>A0A165JQ90_EXIGL</name>
<dbReference type="SMART" id="SM00726">
    <property type="entry name" value="UIM"/>
    <property type="match status" value="2"/>
</dbReference>
<accession>A0A165JQ90</accession>
<feature type="compositionally biased region" description="Polar residues" evidence="1">
    <location>
        <begin position="419"/>
        <end position="435"/>
    </location>
</feature>
<feature type="compositionally biased region" description="Polar residues" evidence="1">
    <location>
        <begin position="583"/>
        <end position="595"/>
    </location>
</feature>
<evidence type="ECO:0000313" key="2">
    <source>
        <dbReference type="EMBL" id="KZV95180.1"/>
    </source>
</evidence>
<sequence length="904" mass="97652">MYNNHQGEQPARPPIPPLPQNQYYAHPYAPVYTNNPPQLPPPPLPAPPRVPTPAARPAPPPRPSSSYDIYSTPFIPPGPPPLPPKLALAAAATRNRPPSPPQLPLYSPAVVVPPPFEGLGDVKSPDAEGFPAAQPNDDDSNSEEAQLARVLAQSAAEAAAARAQEEDDEELRRAIQESLALSASASTSPGASSSSASHWQEYDPAAFGPATAHDEPLRDDVEDQEPPLTPQGPVPDLGRRDTGKARATEYVLSAPTPGEEEEGWQEYDPRAFDFPRSVNDDLRSVSEHSITSHSSSSEDSEERREDELRMLQEMQAEEEHFARERAAQIAADEELAARLLEEEGIVIPGTSTNPFRPSQEVTEEDRIERLAHQVEAALRRKLQAAGEALPPHLAEAEDVGEGEGTLLPMYSAAPPLQPENASTSAGPITTSPRNDPSQLPYLSPPSPAPGFPVAHPHPHHHQSEPAPAHSDENVQIQRPHLRPHAASVPAPPEHDEQHLRRPHLRPHAASVPPRPHSAVPSGSRPLSTAPSGPRPVSSMTPRQAEKQRSTTSPIIQEHVGTVGGFSPLGPIPPPPPLPRQATAPANVSTRTSPILQPTRPVSAPNKQERERLLMGAHNSPTEPHEVRVAGMDVPHLDVGLDDGVMSHISFGFAPPSMAFRLPPAPPIPDVIALASFPSPAFHMQAPSWRALLRALAHMSDTKLEPTPRSLQRLGVARLRAVVQFVKAPLGESAWRTILFLSLDNPVPRGTPAAWKWSNGDTAKLPYNFPTPPPPPPSSTGTGTGHTLLVSTPDAPLFAFTAPHAELPLSMPALARFLTEKMAESRAAAKKDSSSSLRRLAKIVEVAYPEVKEPRVREPGERRAMIMDVLMFKRGFLGKKKGSGGGLENDQTYDLVTPFRMDEWG</sequence>
<organism evidence="2 3">
    <name type="scientific">Exidia glandulosa HHB12029</name>
    <dbReference type="NCBI Taxonomy" id="1314781"/>
    <lineage>
        <taxon>Eukaryota</taxon>
        <taxon>Fungi</taxon>
        <taxon>Dikarya</taxon>
        <taxon>Basidiomycota</taxon>
        <taxon>Agaricomycotina</taxon>
        <taxon>Agaricomycetes</taxon>
        <taxon>Auriculariales</taxon>
        <taxon>Exidiaceae</taxon>
        <taxon>Exidia</taxon>
    </lineage>
</organism>
<dbReference type="STRING" id="1314781.A0A165JQ90"/>
<feature type="compositionally biased region" description="Pro residues" evidence="1">
    <location>
        <begin position="37"/>
        <end position="63"/>
    </location>
</feature>
<feature type="compositionally biased region" description="Low complexity" evidence="1">
    <location>
        <begin position="178"/>
        <end position="197"/>
    </location>
</feature>
<evidence type="ECO:0000256" key="1">
    <source>
        <dbReference type="SAM" id="MobiDB-lite"/>
    </source>
</evidence>
<gene>
    <name evidence="2" type="ORF">EXIGLDRAFT_485259</name>
</gene>
<feature type="compositionally biased region" description="Low complexity" evidence="1">
    <location>
        <begin position="287"/>
        <end position="297"/>
    </location>
</feature>
<feature type="compositionally biased region" description="Basic and acidic residues" evidence="1">
    <location>
        <begin position="267"/>
        <end position="286"/>
    </location>
</feature>
<dbReference type="Proteomes" id="UP000077266">
    <property type="component" value="Unassembled WGS sequence"/>
</dbReference>
<proteinExistence type="predicted"/>
<reference evidence="2 3" key="1">
    <citation type="journal article" date="2016" name="Mol. Biol. Evol.">
        <title>Comparative Genomics of Early-Diverging Mushroom-Forming Fungi Provides Insights into the Origins of Lignocellulose Decay Capabilities.</title>
        <authorList>
            <person name="Nagy L.G."/>
            <person name="Riley R."/>
            <person name="Tritt A."/>
            <person name="Adam C."/>
            <person name="Daum C."/>
            <person name="Floudas D."/>
            <person name="Sun H."/>
            <person name="Yadav J.S."/>
            <person name="Pangilinan J."/>
            <person name="Larsson K.H."/>
            <person name="Matsuura K."/>
            <person name="Barry K."/>
            <person name="Labutti K."/>
            <person name="Kuo R."/>
            <person name="Ohm R.A."/>
            <person name="Bhattacharya S.S."/>
            <person name="Shirouzu T."/>
            <person name="Yoshinaga Y."/>
            <person name="Martin F.M."/>
            <person name="Grigoriev I.V."/>
            <person name="Hibbett D.S."/>
        </authorList>
    </citation>
    <scope>NUCLEOTIDE SEQUENCE [LARGE SCALE GENOMIC DNA]</scope>
    <source>
        <strain evidence="2 3">HHB12029</strain>
    </source>
</reference>
<dbReference type="OrthoDB" id="3269480at2759"/>
<feature type="region of interest" description="Disordered" evidence="1">
    <location>
        <begin position="389"/>
        <end position="605"/>
    </location>
</feature>
<feature type="compositionally biased region" description="Low complexity" evidence="1">
    <location>
        <begin position="148"/>
        <end position="162"/>
    </location>
</feature>
<protein>
    <submittedName>
        <fullName evidence="2">Uncharacterized protein</fullName>
    </submittedName>
</protein>
<keyword evidence="3" id="KW-1185">Reference proteome</keyword>
<dbReference type="AlphaFoldDB" id="A0A165JQ90"/>
<feature type="region of interest" description="Disordered" evidence="1">
    <location>
        <begin position="1"/>
        <end position="307"/>
    </location>
</feature>